<reference evidence="3" key="1">
    <citation type="submission" date="2007-11" db="EMBL/GenBank/DDBJ databases">
        <authorList>
            <consortium name="The Broad Institute Genome Sequencing Platform"/>
            <person name="Volkman S.K."/>
            <person name="Daily J.P."/>
            <person name="Sarr O."/>
            <person name="Ndiaye D."/>
            <person name="Ndir O."/>
            <person name="Mboup S."/>
            <person name="Lukens A."/>
            <person name="Stange-Thomann N."/>
            <person name="Mauceli E."/>
            <person name="Gnerre S."/>
            <person name="Jaffe D."/>
            <person name="Zainoun J."/>
            <person name="Wiegand R.C."/>
            <person name="Birren B."/>
            <person name="Galagan J."/>
            <person name="Lander E."/>
            <person name="Wirth D.F."/>
        </authorList>
    </citation>
    <scope>NUCLEOTIDE SEQUENCE [LARGE SCALE GENOMIC DNA]</scope>
    <source>
        <strain evidence="3">7G8</strain>
    </source>
</reference>
<sequence>MFMFMFMFIDLLIKYHLPLYFSNKQFSKRKIILLKKKDNKVYEHGNKTQEKGVAKFTKEINIFTYQVPSFVYYMYTQ</sequence>
<dbReference type="Proteomes" id="UP000030688">
    <property type="component" value="Unassembled WGS sequence"/>
</dbReference>
<name>W7FKJ4_PLAF8</name>
<gene>
    <name evidence="2" type="ORF">PFBG_01043</name>
</gene>
<evidence type="ECO:0000313" key="3">
    <source>
        <dbReference type="Proteomes" id="UP000030688"/>
    </source>
</evidence>
<proteinExistence type="predicted"/>
<reference evidence="2 3" key="2">
    <citation type="submission" date="2013-02" db="EMBL/GenBank/DDBJ databases">
        <title>The Genome Sequence of Plasmodium falciparum 7G8.</title>
        <authorList>
            <consortium name="The Broad Institute Genome Sequencing Platform"/>
            <consortium name="The Broad Institute Genome Sequencing Center for Infectious Disease"/>
            <person name="Neafsey D."/>
            <person name="Cheeseman I."/>
            <person name="Volkman S."/>
            <person name="Adams J."/>
            <person name="Walker B."/>
            <person name="Young S.K."/>
            <person name="Zeng Q."/>
            <person name="Gargeya S."/>
            <person name="Fitzgerald M."/>
            <person name="Haas B."/>
            <person name="Abouelleil A."/>
            <person name="Alvarado L."/>
            <person name="Arachchi H.M."/>
            <person name="Berlin A.M."/>
            <person name="Chapman S.B."/>
            <person name="Dewar J."/>
            <person name="Goldberg J."/>
            <person name="Griggs A."/>
            <person name="Gujja S."/>
            <person name="Hansen M."/>
            <person name="Howarth C."/>
            <person name="Imamovic A."/>
            <person name="Larimer J."/>
            <person name="McCowan C."/>
            <person name="Murphy C."/>
            <person name="Neiman D."/>
            <person name="Pearson M."/>
            <person name="Priest M."/>
            <person name="Roberts A."/>
            <person name="Saif S."/>
            <person name="Shea T."/>
            <person name="Sisk P."/>
            <person name="Sykes S."/>
            <person name="Wortman J."/>
            <person name="Nusbaum C."/>
            <person name="Birren B."/>
        </authorList>
    </citation>
    <scope>NUCLEOTIDE SEQUENCE [LARGE SCALE GENOMIC DNA]</scope>
    <source>
        <strain evidence="2 3">7G8</strain>
    </source>
</reference>
<keyword evidence="1" id="KW-0732">Signal</keyword>
<feature type="signal peptide" evidence="1">
    <location>
        <begin position="1"/>
        <end position="18"/>
    </location>
</feature>
<evidence type="ECO:0000256" key="1">
    <source>
        <dbReference type="SAM" id="SignalP"/>
    </source>
</evidence>
<feature type="chain" id="PRO_5004895092" evidence="1">
    <location>
        <begin position="19"/>
        <end position="77"/>
    </location>
</feature>
<dbReference type="EMBL" id="KE123592">
    <property type="protein sequence ID" value="EUR77466.1"/>
    <property type="molecule type" value="Genomic_DNA"/>
</dbReference>
<accession>W7FKJ4</accession>
<organism evidence="2 3">
    <name type="scientific">Plasmodium falciparum (isolate 7G8)</name>
    <dbReference type="NCBI Taxonomy" id="57266"/>
    <lineage>
        <taxon>Eukaryota</taxon>
        <taxon>Sar</taxon>
        <taxon>Alveolata</taxon>
        <taxon>Apicomplexa</taxon>
        <taxon>Aconoidasida</taxon>
        <taxon>Haemosporida</taxon>
        <taxon>Plasmodiidae</taxon>
        <taxon>Plasmodium</taxon>
        <taxon>Plasmodium (Laverania)</taxon>
    </lineage>
</organism>
<dbReference type="AlphaFoldDB" id="W7FKJ4"/>
<evidence type="ECO:0000313" key="2">
    <source>
        <dbReference type="EMBL" id="EUR77466.1"/>
    </source>
</evidence>
<protein>
    <submittedName>
        <fullName evidence="2">Uncharacterized protein</fullName>
    </submittedName>
</protein>